<dbReference type="GO" id="GO:0005886">
    <property type="term" value="C:plasma membrane"/>
    <property type="evidence" value="ECO:0007669"/>
    <property type="project" value="UniProtKB-SubCell"/>
</dbReference>
<dbReference type="PANTHER" id="PTHR30506">
    <property type="entry name" value="INNER MEMBRANE PROTEIN"/>
    <property type="match status" value="1"/>
</dbReference>
<keyword evidence="2" id="KW-1003">Cell membrane</keyword>
<feature type="transmembrane region" description="Helical" evidence="6">
    <location>
        <begin position="12"/>
        <end position="31"/>
    </location>
</feature>
<dbReference type="Pfam" id="PF03458">
    <property type="entry name" value="Gly_transporter"/>
    <property type="match status" value="2"/>
</dbReference>
<comment type="subcellular location">
    <subcellularLocation>
        <location evidence="1">Cell membrane</location>
        <topology evidence="1">Multi-pass membrane protein</topology>
    </subcellularLocation>
</comment>
<evidence type="ECO:0000256" key="6">
    <source>
        <dbReference type="SAM" id="Phobius"/>
    </source>
</evidence>
<feature type="transmembrane region" description="Helical" evidence="6">
    <location>
        <begin position="180"/>
        <end position="200"/>
    </location>
</feature>
<organism evidence="8">
    <name type="scientific">freshwater metagenome</name>
    <dbReference type="NCBI Taxonomy" id="449393"/>
    <lineage>
        <taxon>unclassified sequences</taxon>
        <taxon>metagenomes</taxon>
        <taxon>ecological metagenomes</taxon>
    </lineage>
</organism>
<dbReference type="AlphaFoldDB" id="A0A6J7LLK2"/>
<name>A0A6J7LLK2_9ZZZZ</name>
<feature type="domain" description="Glycine transporter" evidence="7">
    <location>
        <begin position="13"/>
        <end position="85"/>
    </location>
</feature>
<evidence type="ECO:0000256" key="3">
    <source>
        <dbReference type="ARBA" id="ARBA00022692"/>
    </source>
</evidence>
<accession>A0A6J7LLK2</accession>
<feature type="transmembrane region" description="Helical" evidence="6">
    <location>
        <begin position="127"/>
        <end position="148"/>
    </location>
</feature>
<evidence type="ECO:0000259" key="7">
    <source>
        <dbReference type="Pfam" id="PF03458"/>
    </source>
</evidence>
<feature type="transmembrane region" description="Helical" evidence="6">
    <location>
        <begin position="102"/>
        <end position="121"/>
    </location>
</feature>
<proteinExistence type="predicted"/>
<feature type="domain" description="Glycine transporter" evidence="7">
    <location>
        <begin position="103"/>
        <end position="175"/>
    </location>
</feature>
<evidence type="ECO:0000256" key="4">
    <source>
        <dbReference type="ARBA" id="ARBA00022989"/>
    </source>
</evidence>
<feature type="transmembrane region" description="Helical" evidence="6">
    <location>
        <begin position="155"/>
        <end position="174"/>
    </location>
</feature>
<dbReference type="EMBL" id="CAFBNE010000153">
    <property type="protein sequence ID" value="CAB4968102.1"/>
    <property type="molecule type" value="Genomic_DNA"/>
</dbReference>
<keyword evidence="3 6" id="KW-0812">Transmembrane</keyword>
<keyword evidence="5 6" id="KW-0472">Membrane</keyword>
<feature type="transmembrane region" description="Helical" evidence="6">
    <location>
        <begin position="70"/>
        <end position="90"/>
    </location>
</feature>
<evidence type="ECO:0000313" key="8">
    <source>
        <dbReference type="EMBL" id="CAB4968102.1"/>
    </source>
</evidence>
<feature type="transmembrane region" description="Helical" evidence="6">
    <location>
        <begin position="38"/>
        <end position="58"/>
    </location>
</feature>
<evidence type="ECO:0000256" key="1">
    <source>
        <dbReference type="ARBA" id="ARBA00004651"/>
    </source>
</evidence>
<dbReference type="InterPro" id="IPR005115">
    <property type="entry name" value="Gly_transporter"/>
</dbReference>
<gene>
    <name evidence="8" type="ORF">UFOPK3772_03068</name>
</gene>
<dbReference type="PANTHER" id="PTHR30506:SF3">
    <property type="entry name" value="UPF0126 INNER MEMBRANE PROTEIN YADS-RELATED"/>
    <property type="match status" value="1"/>
</dbReference>
<protein>
    <submittedName>
        <fullName evidence="8">Unannotated protein</fullName>
    </submittedName>
</protein>
<evidence type="ECO:0000256" key="2">
    <source>
        <dbReference type="ARBA" id="ARBA00022475"/>
    </source>
</evidence>
<sequence length="218" mass="22532">MSGDATLSTPFLVLEVLGTITFAVSGVMAAARASMDWLGALVLAVVVAVGGGTIRDVLLGNLPVGWLENSWPVLVAGATAVVLLAVLRIWPDTDLTSSTPILVADAAGLSAFVIIGTQIGLDANLQPFMAVLLGVLTGVGGGVIRDILTGTKPQVLVGQIYAVAGLAGAAWFALLEGWGVGTQVCVWTAVALVFAIRMIAIRRDWHLPRVTKPVRSVL</sequence>
<evidence type="ECO:0000256" key="5">
    <source>
        <dbReference type="ARBA" id="ARBA00023136"/>
    </source>
</evidence>
<reference evidence="8" key="1">
    <citation type="submission" date="2020-05" db="EMBL/GenBank/DDBJ databases">
        <authorList>
            <person name="Chiriac C."/>
            <person name="Salcher M."/>
            <person name="Ghai R."/>
            <person name="Kavagutti S V."/>
        </authorList>
    </citation>
    <scope>NUCLEOTIDE SEQUENCE</scope>
</reference>
<keyword evidence="4 6" id="KW-1133">Transmembrane helix</keyword>